<feature type="region of interest" description="Disordered" evidence="1">
    <location>
        <begin position="1"/>
        <end position="44"/>
    </location>
</feature>
<evidence type="ECO:0000256" key="2">
    <source>
        <dbReference type="SAM" id="Phobius"/>
    </source>
</evidence>
<name>A0ABQ9TS43_SAGOE</name>
<keyword evidence="2" id="KW-1133">Transmembrane helix</keyword>
<proteinExistence type="predicted"/>
<evidence type="ECO:0000256" key="1">
    <source>
        <dbReference type="SAM" id="MobiDB-lite"/>
    </source>
</evidence>
<feature type="transmembrane region" description="Helical" evidence="2">
    <location>
        <begin position="98"/>
        <end position="123"/>
    </location>
</feature>
<keyword evidence="2" id="KW-0472">Membrane</keyword>
<accession>A0ABQ9TS43</accession>
<dbReference type="Gene3D" id="1.10.287.70">
    <property type="match status" value="1"/>
</dbReference>
<keyword evidence="2" id="KW-0812">Transmembrane</keyword>
<protein>
    <submittedName>
        <fullName evidence="3">Uncharacterized protein</fullName>
    </submittedName>
</protein>
<dbReference type="Proteomes" id="UP001266305">
    <property type="component" value="Unassembled WGS sequence"/>
</dbReference>
<evidence type="ECO:0000313" key="4">
    <source>
        <dbReference type="Proteomes" id="UP001266305"/>
    </source>
</evidence>
<gene>
    <name evidence="3" type="ORF">P7K49_033125</name>
</gene>
<reference evidence="3 4" key="1">
    <citation type="submission" date="2023-05" db="EMBL/GenBank/DDBJ databases">
        <title>B98-5 Cell Line De Novo Hybrid Assembly: An Optical Mapping Approach.</title>
        <authorList>
            <person name="Kananen K."/>
            <person name="Auerbach J.A."/>
            <person name="Kautto E."/>
            <person name="Blachly J.S."/>
        </authorList>
    </citation>
    <scope>NUCLEOTIDE SEQUENCE [LARGE SCALE GENOMIC DNA]</scope>
    <source>
        <strain evidence="3">B95-8</strain>
        <tissue evidence="3">Cell line</tissue>
    </source>
</reference>
<dbReference type="InterPro" id="IPR039031">
    <property type="entry name" value="Mucolipin"/>
</dbReference>
<dbReference type="PANTHER" id="PTHR12127:SF6">
    <property type="entry name" value="MUCOLIPIN-1"/>
    <property type="match status" value="1"/>
</dbReference>
<comment type="caution">
    <text evidence="3">The sequence shown here is derived from an EMBL/GenBank/DDBJ whole genome shotgun (WGS) entry which is preliminary data.</text>
</comment>
<feature type="region of interest" description="Disordered" evidence="1">
    <location>
        <begin position="249"/>
        <end position="285"/>
    </location>
</feature>
<keyword evidence="4" id="KW-1185">Reference proteome</keyword>
<evidence type="ECO:0000313" key="3">
    <source>
        <dbReference type="EMBL" id="KAK2087218.1"/>
    </source>
</evidence>
<sequence>MTPARDPATHIVPPARDPATHMVTPARDPATHMVTPARDPATHMVTPARDPATHMFRSLSMVSECLFSLINGDDMFVTFAAMQAQQGRSSLVWLFSQLYLYSFISLFIYMVLSLFIALITGAYDTIKQTCKGQELCRILGIEENQHPGGAGAEESELQAYIAQCQDTPTSGKFRRGSGSACSLLCCCGRRGHTQHGRLIGLNASGVVRVSVGLAGVSLRGALASFRFPKICPLIHVNFLLSDGSHPSTTRQVFPHREPGVPWGGRGPATQEFSKKRSLQDSFPRPPTPEFPLISGVRNILSFPPKNPSNIPACLSIFQGDRTPSLGPHS</sequence>
<dbReference type="PANTHER" id="PTHR12127">
    <property type="entry name" value="MUCOLIPIN"/>
    <property type="match status" value="1"/>
</dbReference>
<organism evidence="3 4">
    <name type="scientific">Saguinus oedipus</name>
    <name type="common">Cotton-top tamarin</name>
    <name type="synonym">Oedipomidas oedipus</name>
    <dbReference type="NCBI Taxonomy" id="9490"/>
    <lineage>
        <taxon>Eukaryota</taxon>
        <taxon>Metazoa</taxon>
        <taxon>Chordata</taxon>
        <taxon>Craniata</taxon>
        <taxon>Vertebrata</taxon>
        <taxon>Euteleostomi</taxon>
        <taxon>Mammalia</taxon>
        <taxon>Eutheria</taxon>
        <taxon>Euarchontoglires</taxon>
        <taxon>Primates</taxon>
        <taxon>Haplorrhini</taxon>
        <taxon>Platyrrhini</taxon>
        <taxon>Cebidae</taxon>
        <taxon>Callitrichinae</taxon>
        <taxon>Saguinus</taxon>
    </lineage>
</organism>
<dbReference type="EMBL" id="JASSZA010000019">
    <property type="protein sequence ID" value="KAK2087218.1"/>
    <property type="molecule type" value="Genomic_DNA"/>
</dbReference>